<dbReference type="Proteomes" id="UP000611723">
    <property type="component" value="Unassembled WGS sequence"/>
</dbReference>
<dbReference type="AlphaFoldDB" id="A0A934WXZ6"/>
<comment type="caution">
    <text evidence="2">The sequence shown here is derived from an EMBL/GenBank/DDBJ whole genome shotgun (WGS) entry which is preliminary data.</text>
</comment>
<gene>
    <name evidence="2" type="ORF">JKA74_09245</name>
</gene>
<keyword evidence="1" id="KW-0472">Membrane</keyword>
<evidence type="ECO:0008006" key="4">
    <source>
        <dbReference type="Google" id="ProtNLM"/>
    </source>
</evidence>
<feature type="transmembrane region" description="Helical" evidence="1">
    <location>
        <begin position="81"/>
        <end position="101"/>
    </location>
</feature>
<dbReference type="InterPro" id="IPR041916">
    <property type="entry name" value="Anti_sigma_zinc_sf"/>
</dbReference>
<keyword evidence="1" id="KW-0812">Transmembrane</keyword>
<evidence type="ECO:0000313" key="3">
    <source>
        <dbReference type="Proteomes" id="UP000611723"/>
    </source>
</evidence>
<keyword evidence="1" id="KW-1133">Transmembrane helix</keyword>
<protein>
    <recommendedName>
        <fullName evidence="4">Zinc-finger domain-containing protein</fullName>
    </recommendedName>
</protein>
<evidence type="ECO:0000313" key="2">
    <source>
        <dbReference type="EMBL" id="MBK6265223.1"/>
    </source>
</evidence>
<dbReference type="EMBL" id="JAEQBW010000003">
    <property type="protein sequence ID" value="MBK6265223.1"/>
    <property type="molecule type" value="Genomic_DNA"/>
</dbReference>
<organism evidence="2 3">
    <name type="scientific">Marivirga aurantiaca</name>
    <dbReference type="NCBI Taxonomy" id="2802615"/>
    <lineage>
        <taxon>Bacteria</taxon>
        <taxon>Pseudomonadati</taxon>
        <taxon>Bacteroidota</taxon>
        <taxon>Cytophagia</taxon>
        <taxon>Cytophagales</taxon>
        <taxon>Marivirgaceae</taxon>
        <taxon>Marivirga</taxon>
    </lineage>
</organism>
<evidence type="ECO:0000256" key="1">
    <source>
        <dbReference type="SAM" id="Phobius"/>
    </source>
</evidence>
<dbReference type="RefSeq" id="WP_201430894.1">
    <property type="nucleotide sequence ID" value="NZ_JAEQBW010000003.1"/>
</dbReference>
<accession>A0A934WXZ6</accession>
<sequence>MKTEEWKGQLMDYLYDEMEIEERKIFEAELAKNPALRKELEALQHGQAILSQLKDEDVSAPPFFNVHKNEIKLQQSTGLKWFMAVAASLLLLMVAGKFTGLEISNADGKFRMAFDQEKQLDETIREQEVKELISNALVSYEEKLETKRTEEMDSFIATNRAENKKLINNYLKAMENSNAEMMQAYWEESNQHQKVYMENLLTDFAGYMQKQRKDDMDYLFAKMELMESDKDLFKLETGQILNTLASNNGQETAY</sequence>
<reference evidence="2" key="1">
    <citation type="submission" date="2021-01" db="EMBL/GenBank/DDBJ databases">
        <title>Marivirga aurantiaca sp. nov., isolated from intertidal surface sediments.</title>
        <authorList>
            <person name="Zhang M."/>
        </authorList>
    </citation>
    <scope>NUCLEOTIDE SEQUENCE</scope>
    <source>
        <strain evidence="2">S37H4</strain>
    </source>
</reference>
<proteinExistence type="predicted"/>
<name>A0A934WXZ6_9BACT</name>
<dbReference type="Gene3D" id="1.10.10.1320">
    <property type="entry name" value="Anti-sigma factor, zinc-finger domain"/>
    <property type="match status" value="1"/>
</dbReference>
<keyword evidence="3" id="KW-1185">Reference proteome</keyword>